<dbReference type="PANTHER" id="PTHR36437">
    <property type="entry name" value="GLYOXALASE/BLEOMYCIN RESISTANCE PROTEIN/DIOXYGENASE"/>
    <property type="match status" value="1"/>
</dbReference>
<dbReference type="SUPFAM" id="SSF54593">
    <property type="entry name" value="Glyoxalase/Bleomycin resistance protein/Dihydroxybiphenyl dioxygenase"/>
    <property type="match status" value="1"/>
</dbReference>
<evidence type="ECO:0000313" key="2">
    <source>
        <dbReference type="EMBL" id="GMA96333.1"/>
    </source>
</evidence>
<feature type="domain" description="VOC" evidence="1">
    <location>
        <begin position="7"/>
        <end position="122"/>
    </location>
</feature>
<keyword evidence="2" id="KW-0456">Lyase</keyword>
<dbReference type="InterPro" id="IPR004360">
    <property type="entry name" value="Glyas_Fos-R_dOase_dom"/>
</dbReference>
<dbReference type="Gene3D" id="3.10.180.10">
    <property type="entry name" value="2,3-Dihydroxybiphenyl 1,2-Dioxygenase, domain 1"/>
    <property type="match status" value="1"/>
</dbReference>
<sequence length="129" mass="13732">MTIPALRISTVTIPVADQDRALAFYRDVLGFEVRADNAYGDQRWLSVAPVGSTVDFTLHPPFPGRGEPGWQQGLVLQTDDIAGVVAALRAAGVELTEPEQAGWGTQAQFSDPDGNGFVLLQQGQPGVQG</sequence>
<dbReference type="PROSITE" id="PS51819">
    <property type="entry name" value="VOC"/>
    <property type="match status" value="1"/>
</dbReference>
<dbReference type="GO" id="GO:0016829">
    <property type="term" value="F:lyase activity"/>
    <property type="evidence" value="ECO:0007669"/>
    <property type="project" value="UniProtKB-KW"/>
</dbReference>
<gene>
    <name evidence="2" type="ORF">GCM10025881_31570</name>
</gene>
<dbReference type="PANTHER" id="PTHR36437:SF2">
    <property type="entry name" value="GLYOXALASE_BLEOMYCIN RESISTANCE PROTEIN_DIOXYGENASE"/>
    <property type="match status" value="1"/>
</dbReference>
<comment type="caution">
    <text evidence="2">The sequence shown here is derived from an EMBL/GenBank/DDBJ whole genome shotgun (WGS) entry which is preliminary data.</text>
</comment>
<accession>A0ABQ6KA12</accession>
<name>A0ABQ6KA12_9MICO</name>
<protein>
    <submittedName>
        <fullName evidence="2">Lyase</fullName>
    </submittedName>
</protein>
<dbReference type="Proteomes" id="UP001157034">
    <property type="component" value="Unassembled WGS sequence"/>
</dbReference>
<dbReference type="Pfam" id="PF00903">
    <property type="entry name" value="Glyoxalase"/>
    <property type="match status" value="1"/>
</dbReference>
<organism evidence="2 3">
    <name type="scientific">Pseudolysinimonas kribbensis</name>
    <dbReference type="NCBI Taxonomy" id="433641"/>
    <lineage>
        <taxon>Bacteria</taxon>
        <taxon>Bacillati</taxon>
        <taxon>Actinomycetota</taxon>
        <taxon>Actinomycetes</taxon>
        <taxon>Micrococcales</taxon>
        <taxon>Microbacteriaceae</taxon>
        <taxon>Pseudolysinimonas</taxon>
    </lineage>
</organism>
<dbReference type="RefSeq" id="WP_284254932.1">
    <property type="nucleotide sequence ID" value="NZ_BAAAQO010000004.1"/>
</dbReference>
<reference evidence="3" key="1">
    <citation type="journal article" date="2019" name="Int. J. Syst. Evol. Microbiol.">
        <title>The Global Catalogue of Microorganisms (GCM) 10K type strain sequencing project: providing services to taxonomists for standard genome sequencing and annotation.</title>
        <authorList>
            <consortium name="The Broad Institute Genomics Platform"/>
            <consortium name="The Broad Institute Genome Sequencing Center for Infectious Disease"/>
            <person name="Wu L."/>
            <person name="Ma J."/>
        </authorList>
    </citation>
    <scope>NUCLEOTIDE SEQUENCE [LARGE SCALE GENOMIC DNA]</scope>
    <source>
        <strain evidence="3">NBRC 108894</strain>
    </source>
</reference>
<evidence type="ECO:0000313" key="3">
    <source>
        <dbReference type="Proteomes" id="UP001157034"/>
    </source>
</evidence>
<dbReference type="InterPro" id="IPR029068">
    <property type="entry name" value="Glyas_Bleomycin-R_OHBP_Dase"/>
</dbReference>
<proteinExistence type="predicted"/>
<dbReference type="EMBL" id="BSVB01000001">
    <property type="protein sequence ID" value="GMA96333.1"/>
    <property type="molecule type" value="Genomic_DNA"/>
</dbReference>
<keyword evidence="3" id="KW-1185">Reference proteome</keyword>
<dbReference type="InterPro" id="IPR037523">
    <property type="entry name" value="VOC_core"/>
</dbReference>
<evidence type="ECO:0000259" key="1">
    <source>
        <dbReference type="PROSITE" id="PS51819"/>
    </source>
</evidence>